<dbReference type="RefSeq" id="WP_024266749.1">
    <property type="nucleotide sequence ID" value="NC_023035.1"/>
</dbReference>
<gene>
    <name evidence="1" type="ORF">L21SP2_0385</name>
</gene>
<keyword evidence="2" id="KW-1185">Reference proteome</keyword>
<dbReference type="InterPro" id="IPR008878">
    <property type="entry name" value="Transposase_IS66_Orf2"/>
</dbReference>
<dbReference type="KEGG" id="slr:L21SP2_0385"/>
<evidence type="ECO:0000313" key="1">
    <source>
        <dbReference type="EMBL" id="AHC13817.1"/>
    </source>
</evidence>
<reference evidence="1 2" key="1">
    <citation type="journal article" date="2015" name="Stand. Genomic Sci.">
        <title>Complete genome sequence and description of Salinispira pacifica gen. nov., sp. nov., a novel spirochaete isolated form a hypersaline microbial mat.</title>
        <authorList>
            <person name="Ben Hania W."/>
            <person name="Joseph M."/>
            <person name="Schumann P."/>
            <person name="Bunk B."/>
            <person name="Fiebig A."/>
            <person name="Sproer C."/>
            <person name="Klenk H.P."/>
            <person name="Fardeau M.L."/>
            <person name="Spring S."/>
        </authorList>
    </citation>
    <scope>NUCLEOTIDE SEQUENCE [LARGE SCALE GENOMIC DNA]</scope>
    <source>
        <strain evidence="1 2">L21-RPul-D2</strain>
    </source>
</reference>
<protein>
    <submittedName>
        <fullName evidence="1">Mobile element protein</fullName>
    </submittedName>
</protein>
<dbReference type="AlphaFoldDB" id="V5WDE7"/>
<dbReference type="NCBIfam" id="NF033819">
    <property type="entry name" value="IS66_TnpB"/>
    <property type="match status" value="1"/>
</dbReference>
<dbReference type="PANTHER" id="PTHR36455">
    <property type="match status" value="1"/>
</dbReference>
<dbReference type="Pfam" id="PF05717">
    <property type="entry name" value="TnpB_IS66"/>
    <property type="match status" value="1"/>
</dbReference>
<dbReference type="eggNOG" id="COG3436">
    <property type="taxonomic scope" value="Bacteria"/>
</dbReference>
<organism evidence="1 2">
    <name type="scientific">Salinispira pacifica</name>
    <dbReference type="NCBI Taxonomy" id="1307761"/>
    <lineage>
        <taxon>Bacteria</taxon>
        <taxon>Pseudomonadati</taxon>
        <taxon>Spirochaetota</taxon>
        <taxon>Spirochaetia</taxon>
        <taxon>Spirochaetales</taxon>
        <taxon>Spirochaetaceae</taxon>
        <taxon>Salinispira</taxon>
    </lineage>
</organism>
<name>V5WDE7_9SPIO</name>
<dbReference type="OrthoDB" id="4956084at2"/>
<proteinExistence type="predicted"/>
<evidence type="ECO:0000313" key="2">
    <source>
        <dbReference type="Proteomes" id="UP000018680"/>
    </source>
</evidence>
<dbReference type="HOGENOM" id="CLU_128110_0_1_12"/>
<dbReference type="Proteomes" id="UP000018680">
    <property type="component" value="Chromosome"/>
</dbReference>
<sequence length="116" mass="13667">MIGIDFAATAVYVRPGRTDMRKQINGLSVLVQEDMELDPFGASVFLFCNRERRILKALYWDRTGFAMWQKRLERHRFPWPDTEQQAQQITGEQVRLPLDGIDFWKAHTTLEYTTVM</sequence>
<dbReference type="PANTHER" id="PTHR36455:SF1">
    <property type="entry name" value="BLR8292 PROTEIN"/>
    <property type="match status" value="1"/>
</dbReference>
<accession>V5WDE7</accession>
<dbReference type="EMBL" id="CP006939">
    <property type="protein sequence ID" value="AHC13817.1"/>
    <property type="molecule type" value="Genomic_DNA"/>
</dbReference>